<keyword evidence="7" id="KW-0626">Porin</keyword>
<dbReference type="PANTHER" id="PTHR30329:SF21">
    <property type="entry name" value="LIPOPROTEIN YIAD-RELATED"/>
    <property type="match status" value="1"/>
</dbReference>
<keyword evidence="9" id="KW-0998">Cell outer membrane</keyword>
<dbReference type="Gene3D" id="3.30.1330.60">
    <property type="entry name" value="OmpA-like domain"/>
    <property type="match status" value="1"/>
</dbReference>
<reference evidence="14" key="2">
    <citation type="submission" date="2012-09" db="EMBL/GenBank/DDBJ databases">
        <title>The complete sequence of Psychroflexus torquis an extreme psychrophile from sea-ice that is stimulated by light.</title>
        <authorList>
            <person name="Feng S."/>
            <person name="Powell S.M."/>
            <person name="Bowman J.P."/>
        </authorList>
    </citation>
    <scope>NUCLEOTIDE SEQUENCE [LARGE SCALE GENOMIC DNA]</scope>
    <source>
        <strain evidence="14">ATCC 700755</strain>
    </source>
</reference>
<dbReference type="RefSeq" id="WP_015024347.1">
    <property type="nucleotide sequence ID" value="NC_018721.1"/>
</dbReference>
<evidence type="ECO:0000256" key="2">
    <source>
        <dbReference type="ARBA" id="ARBA00022448"/>
    </source>
</evidence>
<dbReference type="OrthoDB" id="9805336at2"/>
<dbReference type="eggNOG" id="COG2885">
    <property type="taxonomic scope" value="Bacteria"/>
</dbReference>
<dbReference type="InterPro" id="IPR003367">
    <property type="entry name" value="Thrombospondin_3-like_rpt"/>
</dbReference>
<keyword evidence="2" id="KW-0813">Transport</keyword>
<evidence type="ECO:0000256" key="4">
    <source>
        <dbReference type="ARBA" id="ARBA00022692"/>
    </source>
</evidence>
<evidence type="ECO:0000256" key="9">
    <source>
        <dbReference type="ARBA" id="ARBA00023237"/>
    </source>
</evidence>
<comment type="subcellular location">
    <subcellularLocation>
        <location evidence="1">Cell outer membrane</location>
        <topology evidence="1">Multi-pass membrane protein</topology>
    </subcellularLocation>
</comment>
<dbReference type="Pfam" id="PF00691">
    <property type="entry name" value="OmpA"/>
    <property type="match status" value="1"/>
</dbReference>
<dbReference type="Proteomes" id="UP000008514">
    <property type="component" value="Chromosome"/>
</dbReference>
<sequence>MKKLNKLFLVLALSLGVFSTQAQDENNPWAVVIGTNAVDFYAADNGFIPSEMSSGSLFSEYFNASDNWNFLPSVSYLEIQRYVGDGFSARLSGSLNQIDRLGDLPADDLSFYNIGAGVQYNFKNILNTSFIDPFLGVGAGYYWVEGSGASTFDSDLGINFWFTDNIAFTVKSSFKTAFEDDNFDYFQHSAGLTIAFGGTDSDGDGVYDKNDMCPDVPGLAEFNGCPDSDGDGITDKDDKCPDTAGLEEFDGCADSDSDGIADPNDDCPNEAGTEALNGCPDADNDGIANKNDDCPNEAGPKANNGCPYPDADGDGVLDKDDMCPDVAGTEANNGCPEVTEEIQKELNEYAKTINFETGKTTISKNSEEALTAIIAILDEYPNAKFTVEGHTDSVGSAKNNESLSEARALSVKSYLVKNGVDEFRLSSAGFGEQKPVESNDTKAGRAENRRVEINLKK</sequence>
<dbReference type="STRING" id="313595.P700755_001964"/>
<dbReference type="InterPro" id="IPR006665">
    <property type="entry name" value="OmpA-like"/>
</dbReference>
<dbReference type="EMBL" id="CP003879">
    <property type="protein sequence ID" value="AFU68761.1"/>
    <property type="molecule type" value="Genomic_DNA"/>
</dbReference>
<dbReference type="InterPro" id="IPR050330">
    <property type="entry name" value="Bact_OuterMem_StrucFunc"/>
</dbReference>
<evidence type="ECO:0000256" key="3">
    <source>
        <dbReference type="ARBA" id="ARBA00022452"/>
    </source>
</evidence>
<dbReference type="GO" id="GO:0046930">
    <property type="term" value="C:pore complex"/>
    <property type="evidence" value="ECO:0007669"/>
    <property type="project" value="UniProtKB-KW"/>
</dbReference>
<keyword evidence="3" id="KW-1134">Transmembrane beta strand</keyword>
<feature type="domain" description="OmpA-like" evidence="13">
    <location>
        <begin position="342"/>
        <end position="457"/>
    </location>
</feature>
<keyword evidence="15" id="KW-1185">Reference proteome</keyword>
<evidence type="ECO:0000256" key="10">
    <source>
        <dbReference type="PROSITE-ProRule" id="PRU00473"/>
    </source>
</evidence>
<dbReference type="InterPro" id="IPR011250">
    <property type="entry name" value="OMP/PagP_B-barrel"/>
</dbReference>
<keyword evidence="4" id="KW-0812">Transmembrane</keyword>
<name>K4II47_PSYTT</name>
<evidence type="ECO:0000313" key="14">
    <source>
        <dbReference type="EMBL" id="AFU68761.1"/>
    </source>
</evidence>
<dbReference type="GO" id="GO:0005509">
    <property type="term" value="F:calcium ion binding"/>
    <property type="evidence" value="ECO:0007669"/>
    <property type="project" value="InterPro"/>
</dbReference>
<evidence type="ECO:0000256" key="11">
    <source>
        <dbReference type="SAM" id="MobiDB-lite"/>
    </source>
</evidence>
<feature type="signal peptide" evidence="12">
    <location>
        <begin position="1"/>
        <end position="22"/>
    </location>
</feature>
<dbReference type="SUPFAM" id="SSF103647">
    <property type="entry name" value="TSP type-3 repeat"/>
    <property type="match status" value="2"/>
</dbReference>
<dbReference type="AlphaFoldDB" id="K4II47"/>
<reference evidence="14" key="1">
    <citation type="submission" date="2006-03" db="EMBL/GenBank/DDBJ databases">
        <authorList>
            <person name="Bowman J."/>
            <person name="Ferriera S."/>
            <person name="Johnson J."/>
            <person name="Kravitz S."/>
            <person name="Halpern A."/>
            <person name="Remington K."/>
            <person name="Beeson K."/>
            <person name="Tran B."/>
            <person name="Rogers Y.-H."/>
            <person name="Friedman R."/>
            <person name="Venter J.C."/>
        </authorList>
    </citation>
    <scope>NUCLEOTIDE SEQUENCE [LARGE SCALE GENOMIC DNA]</scope>
    <source>
        <strain evidence="14">ATCC 700755</strain>
    </source>
</reference>
<keyword evidence="6" id="KW-0406">Ion transport</keyword>
<dbReference type="KEGG" id="ptq:P700755_001964"/>
<feature type="region of interest" description="Disordered" evidence="11">
    <location>
        <begin position="427"/>
        <end position="457"/>
    </location>
</feature>
<dbReference type="PROSITE" id="PS00018">
    <property type="entry name" value="EF_HAND_1"/>
    <property type="match status" value="1"/>
</dbReference>
<dbReference type="GO" id="GO:0009279">
    <property type="term" value="C:cell outer membrane"/>
    <property type="evidence" value="ECO:0007669"/>
    <property type="project" value="UniProtKB-SubCell"/>
</dbReference>
<dbReference type="PANTHER" id="PTHR30329">
    <property type="entry name" value="STATOR ELEMENT OF FLAGELLAR MOTOR COMPLEX"/>
    <property type="match status" value="1"/>
</dbReference>
<dbReference type="InterPro" id="IPR028974">
    <property type="entry name" value="TSP_type-3_rpt"/>
</dbReference>
<dbReference type="GO" id="GO:0015288">
    <property type="term" value="F:porin activity"/>
    <property type="evidence" value="ECO:0007669"/>
    <property type="project" value="UniProtKB-KW"/>
</dbReference>
<feature type="compositionally biased region" description="Acidic residues" evidence="11">
    <location>
        <begin position="258"/>
        <end position="268"/>
    </location>
</feature>
<evidence type="ECO:0000256" key="1">
    <source>
        <dbReference type="ARBA" id="ARBA00004571"/>
    </source>
</evidence>
<keyword evidence="14" id="KW-0449">Lipoprotein</keyword>
<evidence type="ECO:0000256" key="8">
    <source>
        <dbReference type="ARBA" id="ARBA00023136"/>
    </source>
</evidence>
<organism evidence="14 15">
    <name type="scientific">Psychroflexus torquis (strain ATCC 700755 / CIP 106069 / ACAM 623)</name>
    <dbReference type="NCBI Taxonomy" id="313595"/>
    <lineage>
        <taxon>Bacteria</taxon>
        <taxon>Pseudomonadati</taxon>
        <taxon>Bacteroidota</taxon>
        <taxon>Flavobacteriia</taxon>
        <taxon>Flavobacteriales</taxon>
        <taxon>Flavobacteriaceae</taxon>
        <taxon>Psychroflexus</taxon>
    </lineage>
</organism>
<dbReference type="InterPro" id="IPR006664">
    <property type="entry name" value="OMP_bac"/>
</dbReference>
<evidence type="ECO:0000256" key="6">
    <source>
        <dbReference type="ARBA" id="ARBA00023065"/>
    </source>
</evidence>
<dbReference type="Gene3D" id="2.40.160.20">
    <property type="match status" value="1"/>
</dbReference>
<proteinExistence type="predicted"/>
<keyword evidence="8 10" id="KW-0472">Membrane</keyword>
<dbReference type="HOGENOM" id="CLU_031536_3_0_10"/>
<protein>
    <submittedName>
        <fullName evidence="14">Peptidoglycan-binding lipoprotein ion transport porin, OmpA family</fullName>
    </submittedName>
</protein>
<dbReference type="GO" id="GO:0006811">
    <property type="term" value="P:monoatomic ion transport"/>
    <property type="evidence" value="ECO:0007669"/>
    <property type="project" value="UniProtKB-KW"/>
</dbReference>
<feature type="compositionally biased region" description="Basic and acidic residues" evidence="11">
    <location>
        <begin position="434"/>
        <end position="457"/>
    </location>
</feature>
<evidence type="ECO:0000256" key="7">
    <source>
        <dbReference type="ARBA" id="ARBA00023114"/>
    </source>
</evidence>
<dbReference type="InterPro" id="IPR018247">
    <property type="entry name" value="EF_Hand_1_Ca_BS"/>
</dbReference>
<keyword evidence="5 12" id="KW-0732">Signal</keyword>
<dbReference type="GO" id="GO:0007155">
    <property type="term" value="P:cell adhesion"/>
    <property type="evidence" value="ECO:0007669"/>
    <property type="project" value="InterPro"/>
</dbReference>
<dbReference type="SUPFAM" id="SSF56925">
    <property type="entry name" value="OMPA-like"/>
    <property type="match status" value="1"/>
</dbReference>
<gene>
    <name evidence="14" type="ordered locus">P700755_001964</name>
</gene>
<evidence type="ECO:0000259" key="13">
    <source>
        <dbReference type="PROSITE" id="PS51123"/>
    </source>
</evidence>
<feature type="region of interest" description="Disordered" evidence="11">
    <location>
        <begin position="258"/>
        <end position="308"/>
    </location>
</feature>
<dbReference type="InterPro" id="IPR036737">
    <property type="entry name" value="OmpA-like_sf"/>
</dbReference>
<accession>K4II47</accession>
<evidence type="ECO:0000256" key="12">
    <source>
        <dbReference type="SAM" id="SignalP"/>
    </source>
</evidence>
<evidence type="ECO:0000256" key="5">
    <source>
        <dbReference type="ARBA" id="ARBA00022729"/>
    </source>
</evidence>
<dbReference type="SUPFAM" id="SSF103088">
    <property type="entry name" value="OmpA-like"/>
    <property type="match status" value="1"/>
</dbReference>
<feature type="chain" id="PRO_5003877512" evidence="12">
    <location>
        <begin position="23"/>
        <end position="457"/>
    </location>
</feature>
<dbReference type="PRINTS" id="PR01021">
    <property type="entry name" value="OMPADOMAIN"/>
</dbReference>
<dbReference type="PROSITE" id="PS51123">
    <property type="entry name" value="OMPA_2"/>
    <property type="match status" value="1"/>
</dbReference>
<evidence type="ECO:0000313" key="15">
    <source>
        <dbReference type="Proteomes" id="UP000008514"/>
    </source>
</evidence>
<dbReference type="Pfam" id="PF02412">
    <property type="entry name" value="TSP_3"/>
    <property type="match status" value="3"/>
</dbReference>
<dbReference type="CDD" id="cd07185">
    <property type="entry name" value="OmpA_C-like"/>
    <property type="match status" value="1"/>
</dbReference>